<feature type="compositionally biased region" description="Polar residues" evidence="5">
    <location>
        <begin position="374"/>
        <end position="386"/>
    </location>
</feature>
<dbReference type="InterPro" id="IPR056514">
    <property type="entry name" value="ARM_LIN_2nd"/>
</dbReference>
<feature type="domain" description="U-box" evidence="6">
    <location>
        <begin position="652"/>
        <end position="727"/>
    </location>
</feature>
<dbReference type="PANTHER" id="PTHR47446:SF2">
    <property type="entry name" value="RING-TYPE E3 UBIQUITIN TRANSFERASE"/>
    <property type="match status" value="1"/>
</dbReference>
<dbReference type="InterPro" id="IPR003613">
    <property type="entry name" value="Ubox_domain"/>
</dbReference>
<dbReference type="Gene3D" id="1.25.10.10">
    <property type="entry name" value="Leucine-rich Repeat Variant"/>
    <property type="match status" value="2"/>
</dbReference>
<evidence type="ECO:0000256" key="4">
    <source>
        <dbReference type="PROSITE-ProRule" id="PRU00221"/>
    </source>
</evidence>
<evidence type="ECO:0000256" key="1">
    <source>
        <dbReference type="ARBA" id="ARBA00000900"/>
    </source>
</evidence>
<dbReference type="InterPro" id="IPR001680">
    <property type="entry name" value="WD40_rpt"/>
</dbReference>
<dbReference type="GO" id="GO:0016567">
    <property type="term" value="P:protein ubiquitination"/>
    <property type="evidence" value="ECO:0007669"/>
    <property type="project" value="UniProtKB-UniPathway"/>
</dbReference>
<feature type="compositionally biased region" description="Basic and acidic residues" evidence="5">
    <location>
        <begin position="409"/>
        <end position="418"/>
    </location>
</feature>
<dbReference type="Gene3D" id="2.130.10.10">
    <property type="entry name" value="YVTN repeat-like/Quinoprotein amine dehydrogenase"/>
    <property type="match status" value="1"/>
</dbReference>
<dbReference type="PANTHER" id="PTHR47446">
    <property type="entry name" value="RING-TYPE E3 UBIQUITIN TRANSFERASE"/>
    <property type="match status" value="1"/>
</dbReference>
<dbReference type="PROSITE" id="PS50082">
    <property type="entry name" value="WD_REPEATS_2"/>
    <property type="match status" value="2"/>
</dbReference>
<dbReference type="InterPro" id="IPR055566">
    <property type="entry name" value="ARM_LIN"/>
</dbReference>
<comment type="caution">
    <text evidence="7">The sequence shown here is derived from an EMBL/GenBank/DDBJ whole genome shotgun (WGS) entry which is preliminary data.</text>
</comment>
<dbReference type="InterPro" id="IPR056512">
    <property type="entry name" value="LIN_N"/>
</dbReference>
<dbReference type="GO" id="GO:0061630">
    <property type="term" value="F:ubiquitin protein ligase activity"/>
    <property type="evidence" value="ECO:0007669"/>
    <property type="project" value="UniProtKB-EC"/>
</dbReference>
<proteinExistence type="predicted"/>
<feature type="region of interest" description="Disordered" evidence="5">
    <location>
        <begin position="583"/>
        <end position="639"/>
    </location>
</feature>
<dbReference type="InterPro" id="IPR011989">
    <property type="entry name" value="ARM-like"/>
</dbReference>
<dbReference type="InterPro" id="IPR000225">
    <property type="entry name" value="Armadillo"/>
</dbReference>
<keyword evidence="8" id="KW-1185">Reference proteome</keyword>
<comment type="pathway">
    <text evidence="2">Protein modification; protein ubiquitination.</text>
</comment>
<dbReference type="InterPro" id="IPR013083">
    <property type="entry name" value="Znf_RING/FYVE/PHD"/>
</dbReference>
<evidence type="ECO:0000256" key="5">
    <source>
        <dbReference type="SAM" id="MobiDB-lite"/>
    </source>
</evidence>
<dbReference type="SUPFAM" id="SSF50978">
    <property type="entry name" value="WD40 repeat-like"/>
    <property type="match status" value="1"/>
</dbReference>
<evidence type="ECO:0000313" key="7">
    <source>
        <dbReference type="EMBL" id="OAE33113.1"/>
    </source>
</evidence>
<accession>A0A176WKE1</accession>
<feature type="region of interest" description="Disordered" evidence="5">
    <location>
        <begin position="350"/>
        <end position="429"/>
    </location>
</feature>
<evidence type="ECO:0000256" key="3">
    <source>
        <dbReference type="ARBA" id="ARBA00012483"/>
    </source>
</evidence>
<protein>
    <recommendedName>
        <fullName evidence="3">RING-type E3 ubiquitin transferase</fullName>
        <ecNumber evidence="3">2.3.2.27</ecNumber>
    </recommendedName>
</protein>
<feature type="compositionally biased region" description="Low complexity" evidence="5">
    <location>
        <begin position="627"/>
        <end position="638"/>
    </location>
</feature>
<dbReference type="InterPro" id="IPR036322">
    <property type="entry name" value="WD40_repeat_dom_sf"/>
</dbReference>
<feature type="repeat" description="WD" evidence="4">
    <location>
        <begin position="1384"/>
        <end position="1425"/>
    </location>
</feature>
<feature type="region of interest" description="Disordered" evidence="5">
    <location>
        <begin position="441"/>
        <end position="464"/>
    </location>
</feature>
<dbReference type="InterPro" id="IPR045210">
    <property type="entry name" value="RING-Ubox_PUB"/>
</dbReference>
<feature type="repeat" description="WD" evidence="4">
    <location>
        <begin position="1610"/>
        <end position="1625"/>
    </location>
</feature>
<dbReference type="SMART" id="SM00320">
    <property type="entry name" value="WD40"/>
    <property type="match status" value="4"/>
</dbReference>
<dbReference type="Pfam" id="PF23628">
    <property type="entry name" value="ARM_LIN_C"/>
    <property type="match status" value="1"/>
</dbReference>
<feature type="compositionally biased region" description="Low complexity" evidence="5">
    <location>
        <begin position="24"/>
        <end position="42"/>
    </location>
</feature>
<feature type="compositionally biased region" description="Basic and acidic residues" evidence="5">
    <location>
        <begin position="616"/>
        <end position="626"/>
    </location>
</feature>
<evidence type="ECO:0000259" key="6">
    <source>
        <dbReference type="PROSITE" id="PS51698"/>
    </source>
</evidence>
<dbReference type="SMART" id="SM00504">
    <property type="entry name" value="Ubox"/>
    <property type="match status" value="1"/>
</dbReference>
<feature type="compositionally biased region" description="Basic and acidic residues" evidence="5">
    <location>
        <begin position="1"/>
        <end position="11"/>
    </location>
</feature>
<dbReference type="SUPFAM" id="SSF48371">
    <property type="entry name" value="ARM repeat"/>
    <property type="match status" value="1"/>
</dbReference>
<feature type="compositionally biased region" description="Basic and acidic residues" evidence="5">
    <location>
        <begin position="241"/>
        <end position="260"/>
    </location>
</feature>
<dbReference type="EMBL" id="LVLJ01000690">
    <property type="protein sequence ID" value="OAE33113.1"/>
    <property type="molecule type" value="Genomic_DNA"/>
</dbReference>
<feature type="region of interest" description="Disordered" evidence="5">
    <location>
        <begin position="1"/>
        <end position="56"/>
    </location>
</feature>
<comment type="catalytic activity">
    <reaction evidence="1">
        <text>S-ubiquitinyl-[E2 ubiquitin-conjugating enzyme]-L-cysteine + [acceptor protein]-L-lysine = [E2 ubiquitin-conjugating enzyme]-L-cysteine + N(6)-ubiquitinyl-[acceptor protein]-L-lysine.</text>
        <dbReference type="EC" id="2.3.2.27"/>
    </reaction>
</comment>
<dbReference type="UniPathway" id="UPA00143"/>
<gene>
    <name evidence="7" type="ORF">AXG93_862s1050</name>
</gene>
<dbReference type="InterPro" id="IPR015943">
    <property type="entry name" value="WD40/YVTN_repeat-like_dom_sf"/>
</dbReference>
<evidence type="ECO:0000313" key="8">
    <source>
        <dbReference type="Proteomes" id="UP000077202"/>
    </source>
</evidence>
<dbReference type="InterPro" id="IPR052858">
    <property type="entry name" value="E3_ubiquitin-ligase_LIN"/>
</dbReference>
<organism evidence="7 8">
    <name type="scientific">Marchantia polymorpha subsp. ruderalis</name>
    <dbReference type="NCBI Taxonomy" id="1480154"/>
    <lineage>
        <taxon>Eukaryota</taxon>
        <taxon>Viridiplantae</taxon>
        <taxon>Streptophyta</taxon>
        <taxon>Embryophyta</taxon>
        <taxon>Marchantiophyta</taxon>
        <taxon>Marchantiopsida</taxon>
        <taxon>Marchantiidae</taxon>
        <taxon>Marchantiales</taxon>
        <taxon>Marchantiaceae</taxon>
        <taxon>Marchantia</taxon>
    </lineage>
</organism>
<dbReference type="Proteomes" id="UP000077202">
    <property type="component" value="Unassembled WGS sequence"/>
</dbReference>
<dbReference type="Pfam" id="PF23568">
    <property type="entry name" value="ARM_LIN"/>
    <property type="match status" value="1"/>
</dbReference>
<dbReference type="PROSITE" id="PS51698">
    <property type="entry name" value="U_BOX"/>
    <property type="match status" value="1"/>
</dbReference>
<dbReference type="InterPro" id="IPR016024">
    <property type="entry name" value="ARM-type_fold"/>
</dbReference>
<dbReference type="Pfam" id="PF04564">
    <property type="entry name" value="U-box"/>
    <property type="match status" value="1"/>
</dbReference>
<keyword evidence="4" id="KW-0853">WD repeat</keyword>
<dbReference type="SUPFAM" id="SSF57850">
    <property type="entry name" value="RING/U-box"/>
    <property type="match status" value="1"/>
</dbReference>
<name>A0A176WKE1_MARPO</name>
<dbReference type="Pfam" id="PF00400">
    <property type="entry name" value="WD40"/>
    <property type="match status" value="1"/>
</dbReference>
<dbReference type="Pfam" id="PF23654">
    <property type="entry name" value="ARM_LIN_2nd"/>
    <property type="match status" value="1"/>
</dbReference>
<dbReference type="CDD" id="cd16664">
    <property type="entry name" value="RING-Ubox_PUB"/>
    <property type="match status" value="1"/>
</dbReference>
<dbReference type="Gene3D" id="3.30.40.10">
    <property type="entry name" value="Zinc/RING finger domain, C3HC4 (zinc finger)"/>
    <property type="match status" value="1"/>
</dbReference>
<feature type="compositionally biased region" description="Gly residues" evidence="5">
    <location>
        <begin position="12"/>
        <end position="23"/>
    </location>
</feature>
<reference evidence="7" key="1">
    <citation type="submission" date="2016-03" db="EMBL/GenBank/DDBJ databases">
        <title>Mechanisms controlling the formation of the plant cell surface in tip-growing cells are functionally conserved among land plants.</title>
        <authorList>
            <person name="Honkanen S."/>
            <person name="Jones V.A."/>
            <person name="Morieri G."/>
            <person name="Champion C."/>
            <person name="Hetherington A.J."/>
            <person name="Kelly S."/>
            <person name="Saint-Marcoux D."/>
            <person name="Proust H."/>
            <person name="Prescott H."/>
            <person name="Dolan L."/>
        </authorList>
    </citation>
    <scope>NUCLEOTIDE SEQUENCE [LARGE SCALE GENOMIC DNA]</scope>
    <source>
        <tissue evidence="7">Whole gametophyte</tissue>
    </source>
</reference>
<evidence type="ECO:0000256" key="2">
    <source>
        <dbReference type="ARBA" id="ARBA00004906"/>
    </source>
</evidence>
<feature type="region of interest" description="Disordered" evidence="5">
    <location>
        <begin position="235"/>
        <end position="302"/>
    </location>
</feature>
<feature type="compositionally biased region" description="Polar residues" evidence="5">
    <location>
        <begin position="350"/>
        <end position="367"/>
    </location>
</feature>
<dbReference type="EC" id="2.3.2.27" evidence="3"/>
<dbReference type="PROSITE" id="PS50294">
    <property type="entry name" value="WD_REPEATS_REGION"/>
    <property type="match status" value="1"/>
</dbReference>
<sequence length="1625" mass="178983">MERYNSTRDGHGGGSEAGQGQGQGQPQWHSSANNNSTNSRSTSSREEAEEAGSISGLDSSAVRSMVSVMGGYAMSALLDANGRRDLRDKCAERLRQEHGVTVQYAEQAVLANLDWGIDGLEKAVSTRNPETRAARLEHTHRMLQVAVMLDPQRTTAGVPNSYLASWANFFMALVWKLRNNDRNAALHLLEMFLLEPGQARRDFAPVLWEQLFQPHMVNIEAWYQGELAQIMSSSPPLSAHGKLDIPGRRRSKLGDSEASHSRTSSRSLEQETEFEDAHDNSSVAGDANGEPLTPRRQGRPREPALAADQMMRLELLNKLYQDSLDENTQQYAQYYKDWMAYEADNSFQGSVQGSPASAGMTSPQPYSSRELEHQQSQLTPRPYTSNGASVSGSGGAGSSQNRGKMYRHPSMDREHDSFSDAAGFSRNSSINEPIAEVDEEAYQEGGHADGTAEASSNGAQARLRQDMEDGTALSEDDDDCNSTLEFERGAGVFLDGEELTEDELLQVWEELSEGRISPEEANDFISRLTDQDDRLVTYNRLAEIAEAAKAWKKEHPDQPPAVATFEAAIPVTSFEAAVPVSSPLSKFSASPRSDLEDDDTEVLSRQGSVIAQKPEGFSRMKSDSSHSSHSSHSSRSVSFKQTVFTREQSIVKPPKDFVCPITNQLFQDPVTLETGQTYERTAIKEWLDRGNTSCPITRQTLKNTKLPSTNYVLKRVVDTWKDDHPEYLQDISRASSIKGGSVEALDVEVYQGSPVIYPNNANVVNDEFQRPPSSRRFGQKVAPLPVDQVAANLEETLKELRGAVDTLFKTDDLVQCERAVRVAALAWVESKGDTSVASSLSKAGVVEGLMEVLSSSKEDDVLRSVVFLLSDLISRDESTRQAVLRVDPSFESTLTVLKNPRVPQAAVLLHLLKVPSAQIAVLKLVPALVAVLKNVPSYEEGTFLMPLSPKAAAVYIMEQMVTTVDHRVNMANAEAIVSSDGVRYLMERLEAKTLEEKISAVAVMWSCLQSDGGCRSMMAQNLKITTLVDLLHNSKEQARTVAIFFLAELIRLNRRSAIEKILKEVLQEGFLNSMHVLMLHLQMSPLEHRPMVASLLLQLDILAEPRKQSVYREEALEALVAALNCEENSKVQLEAAKALASLSGRFSNTGKPMTEASLLKFAGVNEDAHSKSTENGHSNMDHSLDEEEKAADDWDKRMAVAVLGSGRPLIEALGTVLPSKSSKMARLCVVTAAWLTCALRSMPESGLQVYARNCFLPSLVAILQPGRDVEEKVLACLSLYNLTDDSVGVQQLTIFAKDLFAPLRRLKRVTWAARRIVDALNTSPFSNMNAEMWAHGEVGRLDASGSGETRALLYFRGYLYSGHADASIKVWSVKRRTPRLVFEAREHLRAVLCLAVLEESHKLFSGSADKTVRMWSLQEERMRCIQVLEIKEAVHSVAVSPSFIVVIPSGVGIKVLDASGLNSRVINAHKHVQSITVTEDRIYCGCTDSSIQEVEPVSGTSTTIQSGVRTLRGKKAIYSLQSSKGLLYTSGTLVDGIATKMWSLATRAMIHFISTQMDVRYMAISDDLIYLANNQPTGNVEVWLREKYQKVASFAVGSKILSLAVVSETLYTGSVDGIIRAWSLT</sequence>
<dbReference type="SMART" id="SM00185">
    <property type="entry name" value="ARM"/>
    <property type="match status" value="3"/>
</dbReference>